<dbReference type="PANTHER" id="PTHR28041:SF1">
    <property type="entry name" value="LARGE RIBOSOMAL SUBUNIT PROTEIN ML59"/>
    <property type="match status" value="1"/>
</dbReference>
<evidence type="ECO:0000313" key="3">
    <source>
        <dbReference type="EMBL" id="KAK5780898.1"/>
    </source>
</evidence>
<evidence type="ECO:0000313" key="4">
    <source>
        <dbReference type="Proteomes" id="UP001306508"/>
    </source>
</evidence>
<name>A0AAN7WTK8_9SACH</name>
<gene>
    <name evidence="3" type="ORF">RI543_002025</name>
</gene>
<dbReference type="InterPro" id="IPR040922">
    <property type="entry name" value="Ribosomal_mL59_dom"/>
</dbReference>
<proteinExistence type="predicted"/>
<feature type="domain" description="Large ribosomal subunit protein mL59" evidence="2">
    <location>
        <begin position="14"/>
        <end position="144"/>
    </location>
</feature>
<dbReference type="GO" id="GO:0005762">
    <property type="term" value="C:mitochondrial large ribosomal subunit"/>
    <property type="evidence" value="ECO:0007669"/>
    <property type="project" value="InterPro"/>
</dbReference>
<dbReference type="Proteomes" id="UP001306508">
    <property type="component" value="Unassembled WGS sequence"/>
</dbReference>
<protein>
    <recommendedName>
        <fullName evidence="2">Large ribosomal subunit protein mL59 domain-containing protein</fullName>
    </recommendedName>
</protein>
<dbReference type="EMBL" id="JAWIZZ010000040">
    <property type="protein sequence ID" value="KAK5780898.1"/>
    <property type="molecule type" value="Genomic_DNA"/>
</dbReference>
<sequence length="152" mass="18076">MSSSTRYFESLPLKLKNFFQRYPPGRSKYLTHPTDITSPKANPFLSNRNPVTGKFRDPVYSRRRMSDIVKLAKRYGIEDLLPAWQPVKLFHMEKYERKHFMKGVLWPKLHKHEREPRTIKTDEEIDSILSKARTKSKGKKKNKTNAKTRTWI</sequence>
<reference evidence="4" key="1">
    <citation type="submission" date="2023-07" db="EMBL/GenBank/DDBJ databases">
        <title>A draft genome of Kazachstania heterogenica Y-27499.</title>
        <authorList>
            <person name="Donic C."/>
            <person name="Kralova J.S."/>
            <person name="Fidel L."/>
            <person name="Ben-Dor S."/>
            <person name="Jung S."/>
        </authorList>
    </citation>
    <scope>NUCLEOTIDE SEQUENCE [LARGE SCALE GENOMIC DNA]</scope>
    <source>
        <strain evidence="4">Y27499</strain>
    </source>
</reference>
<evidence type="ECO:0000259" key="2">
    <source>
        <dbReference type="Pfam" id="PF18126"/>
    </source>
</evidence>
<dbReference type="PANTHER" id="PTHR28041">
    <property type="entry name" value="54S RIBOSOMAL PROTEIN L25, MITOCHONDRIAL"/>
    <property type="match status" value="1"/>
</dbReference>
<dbReference type="InterPro" id="IPR037507">
    <property type="entry name" value="Ribosomal_mL59"/>
</dbReference>
<keyword evidence="4" id="KW-1185">Reference proteome</keyword>
<feature type="region of interest" description="Disordered" evidence="1">
    <location>
        <begin position="133"/>
        <end position="152"/>
    </location>
</feature>
<feature type="compositionally biased region" description="Basic residues" evidence="1">
    <location>
        <begin position="133"/>
        <end position="146"/>
    </location>
</feature>
<dbReference type="GO" id="GO:0003735">
    <property type="term" value="F:structural constituent of ribosome"/>
    <property type="evidence" value="ECO:0007669"/>
    <property type="project" value="InterPro"/>
</dbReference>
<organism evidence="3 4">
    <name type="scientific">Arxiozyma heterogenica</name>
    <dbReference type="NCBI Taxonomy" id="278026"/>
    <lineage>
        <taxon>Eukaryota</taxon>
        <taxon>Fungi</taxon>
        <taxon>Dikarya</taxon>
        <taxon>Ascomycota</taxon>
        <taxon>Saccharomycotina</taxon>
        <taxon>Saccharomycetes</taxon>
        <taxon>Saccharomycetales</taxon>
        <taxon>Saccharomycetaceae</taxon>
        <taxon>Arxiozyma</taxon>
    </lineage>
</organism>
<evidence type="ECO:0000256" key="1">
    <source>
        <dbReference type="SAM" id="MobiDB-lite"/>
    </source>
</evidence>
<dbReference type="Pfam" id="PF18126">
    <property type="entry name" value="Mitoc_mL59"/>
    <property type="match status" value="1"/>
</dbReference>
<dbReference type="AlphaFoldDB" id="A0AAN7WTK8"/>
<comment type="caution">
    <text evidence="3">The sequence shown here is derived from an EMBL/GenBank/DDBJ whole genome shotgun (WGS) entry which is preliminary data.</text>
</comment>
<accession>A0AAN7WTK8</accession>